<dbReference type="Pfam" id="PF14310">
    <property type="entry name" value="Fn3-like"/>
    <property type="match status" value="1"/>
</dbReference>
<evidence type="ECO:0000256" key="6">
    <source>
        <dbReference type="ARBA" id="ARBA00022729"/>
    </source>
</evidence>
<dbReference type="EMBL" id="KV878594">
    <property type="protein sequence ID" value="OJJ54774.1"/>
    <property type="molecule type" value="Genomic_DNA"/>
</dbReference>
<evidence type="ECO:0000256" key="11">
    <source>
        <dbReference type="ARBA" id="ARBA00023326"/>
    </source>
</evidence>
<keyword evidence="6 14" id="KW-0732">Signal</keyword>
<dbReference type="SUPFAM" id="SSF52279">
    <property type="entry name" value="Beta-D-glucan exohydrolase, C-terminal domain"/>
    <property type="match status" value="1"/>
</dbReference>
<reference evidence="17" key="1">
    <citation type="journal article" date="2017" name="Genome Biol.">
        <title>Comparative genomics reveals high biological diversity and specific adaptations in the industrially and medically important fungal genus Aspergillus.</title>
        <authorList>
            <person name="de Vries R.P."/>
            <person name="Riley R."/>
            <person name="Wiebenga A."/>
            <person name="Aguilar-Osorio G."/>
            <person name="Amillis S."/>
            <person name="Uchima C.A."/>
            <person name="Anderluh G."/>
            <person name="Asadollahi M."/>
            <person name="Askin M."/>
            <person name="Barry K."/>
            <person name="Battaglia E."/>
            <person name="Bayram O."/>
            <person name="Benocci T."/>
            <person name="Braus-Stromeyer S.A."/>
            <person name="Caldana C."/>
            <person name="Canovas D."/>
            <person name="Cerqueira G.C."/>
            <person name="Chen F."/>
            <person name="Chen W."/>
            <person name="Choi C."/>
            <person name="Clum A."/>
            <person name="Dos Santos R.A."/>
            <person name="Damasio A.R."/>
            <person name="Diallinas G."/>
            <person name="Emri T."/>
            <person name="Fekete E."/>
            <person name="Flipphi M."/>
            <person name="Freyberg S."/>
            <person name="Gallo A."/>
            <person name="Gournas C."/>
            <person name="Habgood R."/>
            <person name="Hainaut M."/>
            <person name="Harispe M.L."/>
            <person name="Henrissat B."/>
            <person name="Hilden K.S."/>
            <person name="Hope R."/>
            <person name="Hossain A."/>
            <person name="Karabika E."/>
            <person name="Karaffa L."/>
            <person name="Karanyi Z."/>
            <person name="Krasevec N."/>
            <person name="Kuo A."/>
            <person name="Kusch H."/>
            <person name="LaButti K."/>
            <person name="Lagendijk E.L."/>
            <person name="Lapidus A."/>
            <person name="Levasseur A."/>
            <person name="Lindquist E."/>
            <person name="Lipzen A."/>
            <person name="Logrieco A.F."/>
            <person name="MacCabe A."/>
            <person name="Maekelae M.R."/>
            <person name="Malavazi I."/>
            <person name="Melin P."/>
            <person name="Meyer V."/>
            <person name="Mielnichuk N."/>
            <person name="Miskei M."/>
            <person name="Molnar A.P."/>
            <person name="Mule G."/>
            <person name="Ngan C.Y."/>
            <person name="Orejas M."/>
            <person name="Orosz E."/>
            <person name="Ouedraogo J.P."/>
            <person name="Overkamp K.M."/>
            <person name="Park H.-S."/>
            <person name="Perrone G."/>
            <person name="Piumi F."/>
            <person name="Punt P.J."/>
            <person name="Ram A.F."/>
            <person name="Ramon A."/>
            <person name="Rauscher S."/>
            <person name="Record E."/>
            <person name="Riano-Pachon D.M."/>
            <person name="Robert V."/>
            <person name="Roehrig J."/>
            <person name="Ruller R."/>
            <person name="Salamov A."/>
            <person name="Salih N.S."/>
            <person name="Samson R.A."/>
            <person name="Sandor E."/>
            <person name="Sanguinetti M."/>
            <person name="Schuetze T."/>
            <person name="Sepcic K."/>
            <person name="Shelest E."/>
            <person name="Sherlock G."/>
            <person name="Sophianopoulou V."/>
            <person name="Squina F.M."/>
            <person name="Sun H."/>
            <person name="Susca A."/>
            <person name="Todd R.B."/>
            <person name="Tsang A."/>
            <person name="Unkles S.E."/>
            <person name="van de Wiele N."/>
            <person name="van Rossen-Uffink D."/>
            <person name="Oliveira J.V."/>
            <person name="Vesth T.C."/>
            <person name="Visser J."/>
            <person name="Yu J.-H."/>
            <person name="Zhou M."/>
            <person name="Andersen M.R."/>
            <person name="Archer D.B."/>
            <person name="Baker S.E."/>
            <person name="Benoit I."/>
            <person name="Brakhage A.A."/>
            <person name="Braus G.H."/>
            <person name="Fischer R."/>
            <person name="Frisvad J.C."/>
            <person name="Goldman G.H."/>
            <person name="Houbraken J."/>
            <person name="Oakley B."/>
            <person name="Pocsi I."/>
            <person name="Scazzocchio C."/>
            <person name="Seiboth B."/>
            <person name="vanKuyk P.A."/>
            <person name="Wortman J."/>
            <person name="Dyer P.S."/>
            <person name="Grigoriev I.V."/>
        </authorList>
    </citation>
    <scope>NUCLEOTIDE SEQUENCE [LARGE SCALE GENOMIC DNA]</scope>
    <source>
        <strain evidence="17">CBS 593.65</strain>
    </source>
</reference>
<comment type="similarity">
    <text evidence="3">Belongs to the glycosyl hydrolase 3 family.</text>
</comment>
<dbReference type="Gene3D" id="3.40.50.1700">
    <property type="entry name" value="Glycoside hydrolase family 3 C-terminal domain"/>
    <property type="match status" value="1"/>
</dbReference>
<dbReference type="SMART" id="SM01217">
    <property type="entry name" value="Fn3_like"/>
    <property type="match status" value="1"/>
</dbReference>
<dbReference type="InterPro" id="IPR013783">
    <property type="entry name" value="Ig-like_fold"/>
</dbReference>
<gene>
    <name evidence="16" type="ORF">ASPSYDRAFT_49872</name>
</gene>
<evidence type="ECO:0000256" key="14">
    <source>
        <dbReference type="SAM" id="SignalP"/>
    </source>
</evidence>
<dbReference type="InterPro" id="IPR036962">
    <property type="entry name" value="Glyco_hydro_3_N_sf"/>
</dbReference>
<dbReference type="GO" id="GO:0045493">
    <property type="term" value="P:xylan catabolic process"/>
    <property type="evidence" value="ECO:0007669"/>
    <property type="project" value="UniProtKB-UniPathway"/>
</dbReference>
<evidence type="ECO:0000259" key="15">
    <source>
        <dbReference type="SMART" id="SM01217"/>
    </source>
</evidence>
<dbReference type="OrthoDB" id="47059at2759"/>
<dbReference type="InterPro" id="IPR026891">
    <property type="entry name" value="Fn3-like"/>
</dbReference>
<dbReference type="EC" id="3.2.1.37" evidence="13"/>
<dbReference type="Gene3D" id="2.60.40.10">
    <property type="entry name" value="Immunoglobulins"/>
    <property type="match status" value="1"/>
</dbReference>
<name>A0A1L9T5R3_9EURO</name>
<feature type="signal peptide" evidence="14">
    <location>
        <begin position="1"/>
        <end position="26"/>
    </location>
</feature>
<dbReference type="UniPathway" id="UPA00114"/>
<dbReference type="PANTHER" id="PTHR42721:SF3">
    <property type="entry name" value="BETA-D-XYLOSIDASE 5-RELATED"/>
    <property type="match status" value="1"/>
</dbReference>
<sequence>MVGLLNPRNLIVLTPLILPLPLQTLAQSNYPDCTTGPLSQLAICDTSLDAHTRAKSLVNALTLVEKINNTGHEAAGSPRLGLPAYNWWNEALHGVAEKHGVSFEADGEFSYATSFPAPIVLGAAFNDDLVKTVAGIISTEARAFSNSDHAGLDYWTPNINPFKDPRWGRGQETPGEDPLHCSRYVKGFVGGLQGDDPENPKVVAACKHLAAYDLEDWGGVSRFEFDAQVSAVDLVEYYMPPFRTCAVDAKVGAFMCSYNALNGVPACADRYLLQTVLREHYGWEGPGHWVTGDCGAVERIQTHHHYVDSGPEAAAAALNAGVDLDCGTWLPTYLGEAQAQGLVSNETLDTALTRLYTSLVQLGYFDPADDQPLRSIGWEDVATSEAEKAAWTVATQGTVLLKNDDRTLPLKRNGTLALIGPYVNLTTELQSNYAGPAKDIPTMIEAAKHLGYTVLTAQGTEMDSTSEDGFENALNIAAEADAVIFFGGIDNSIEEESLDRTSIDWPGNQQDLILQLAEVGKPLTVVQFGGGQVDDSQLLSADNIGAIVWVGYPSQAGGTAVFDILTGKVAPAGRLPVTQYPKEYVDEVPMTDMNLRPGTDNPGRTYRWYDEAVLPFGYGLHYTTFNVSWAKKDFGSYDSASLTKGEQPHLNVVDTFSLAVTNTGGTVSDYVALIFASSADAGPQPAPIKTLVGYTRVSGIKPGETRKVDVEVTVAPLMRGRSDGGVVLYPGKYTLLIDVNEDYPTSGFTIKGQPQVIERLPLSTNGTTKVRDL</sequence>
<comment type="catalytic activity">
    <reaction evidence="12">
        <text>Hydrolysis of (1-&gt;4)-beta-D-xylans, to remove successive D-xylose residues from the non-reducing termini.</text>
        <dbReference type="EC" id="3.2.1.37"/>
    </reaction>
</comment>
<evidence type="ECO:0000256" key="5">
    <source>
        <dbReference type="ARBA" id="ARBA00022651"/>
    </source>
</evidence>
<dbReference type="AlphaFoldDB" id="A0A1L9T5R3"/>
<dbReference type="InterPro" id="IPR002772">
    <property type="entry name" value="Glyco_hydro_3_C"/>
</dbReference>
<dbReference type="InterPro" id="IPR036881">
    <property type="entry name" value="Glyco_hydro_3_C_sf"/>
</dbReference>
<organism evidence="16 17">
    <name type="scientific">Aspergillus sydowii CBS 593.65</name>
    <dbReference type="NCBI Taxonomy" id="1036612"/>
    <lineage>
        <taxon>Eukaryota</taxon>
        <taxon>Fungi</taxon>
        <taxon>Dikarya</taxon>
        <taxon>Ascomycota</taxon>
        <taxon>Pezizomycotina</taxon>
        <taxon>Eurotiomycetes</taxon>
        <taxon>Eurotiomycetidae</taxon>
        <taxon>Eurotiales</taxon>
        <taxon>Aspergillaceae</taxon>
        <taxon>Aspergillus</taxon>
        <taxon>Aspergillus subgen. Nidulantes</taxon>
    </lineage>
</organism>
<dbReference type="RefSeq" id="XP_040698580.1">
    <property type="nucleotide sequence ID" value="XM_040847949.1"/>
</dbReference>
<proteinExistence type="inferred from homology"/>
<accession>A0A1L9T5R3</accession>
<dbReference type="Pfam" id="PF01915">
    <property type="entry name" value="Glyco_hydro_3_C"/>
    <property type="match status" value="1"/>
</dbReference>
<keyword evidence="4" id="KW-0964">Secreted</keyword>
<dbReference type="Gene3D" id="3.20.20.300">
    <property type="entry name" value="Glycoside hydrolase, family 3, N-terminal domain"/>
    <property type="match status" value="1"/>
</dbReference>
<keyword evidence="17" id="KW-1185">Reference proteome</keyword>
<feature type="domain" description="Fibronectin type III-like" evidence="15">
    <location>
        <begin position="670"/>
        <end position="741"/>
    </location>
</feature>
<dbReference type="GeneID" id="63764022"/>
<dbReference type="GO" id="GO:0009044">
    <property type="term" value="F:xylan 1,4-beta-xylosidase activity"/>
    <property type="evidence" value="ECO:0007669"/>
    <property type="project" value="UniProtKB-EC"/>
</dbReference>
<dbReference type="STRING" id="1036612.A0A1L9T5R3"/>
<evidence type="ECO:0000256" key="3">
    <source>
        <dbReference type="ARBA" id="ARBA00005336"/>
    </source>
</evidence>
<dbReference type="PANTHER" id="PTHR42721">
    <property type="entry name" value="SUGAR HYDROLASE-RELATED"/>
    <property type="match status" value="1"/>
</dbReference>
<evidence type="ECO:0000256" key="9">
    <source>
        <dbReference type="ARBA" id="ARBA00023277"/>
    </source>
</evidence>
<comment type="pathway">
    <text evidence="2">Glycan degradation; xylan degradation.</text>
</comment>
<evidence type="ECO:0000256" key="2">
    <source>
        <dbReference type="ARBA" id="ARBA00004851"/>
    </source>
</evidence>
<dbReference type="Proteomes" id="UP000184356">
    <property type="component" value="Unassembled WGS sequence"/>
</dbReference>
<evidence type="ECO:0000313" key="17">
    <source>
        <dbReference type="Proteomes" id="UP000184356"/>
    </source>
</evidence>
<comment type="subcellular location">
    <subcellularLocation>
        <location evidence="1">Secreted</location>
    </subcellularLocation>
</comment>
<dbReference type="GO" id="GO:0031222">
    <property type="term" value="P:arabinan catabolic process"/>
    <property type="evidence" value="ECO:0007669"/>
    <property type="project" value="TreeGrafter"/>
</dbReference>
<evidence type="ECO:0000256" key="10">
    <source>
        <dbReference type="ARBA" id="ARBA00023295"/>
    </source>
</evidence>
<evidence type="ECO:0000256" key="12">
    <source>
        <dbReference type="ARBA" id="ARBA00024574"/>
    </source>
</evidence>
<keyword evidence="11" id="KW-0624">Polysaccharide degradation</keyword>
<dbReference type="VEuPathDB" id="FungiDB:ASPSYDRAFT_49872"/>
<keyword evidence="9" id="KW-0119">Carbohydrate metabolism</keyword>
<dbReference type="InterPro" id="IPR044993">
    <property type="entry name" value="BXL"/>
</dbReference>
<evidence type="ECO:0000256" key="8">
    <source>
        <dbReference type="ARBA" id="ARBA00023180"/>
    </source>
</evidence>
<evidence type="ECO:0000256" key="4">
    <source>
        <dbReference type="ARBA" id="ARBA00022525"/>
    </source>
</evidence>
<dbReference type="InterPro" id="IPR017853">
    <property type="entry name" value="GH"/>
</dbReference>
<evidence type="ECO:0000256" key="13">
    <source>
        <dbReference type="ARBA" id="ARBA00026107"/>
    </source>
</evidence>
<dbReference type="GO" id="GO:0005576">
    <property type="term" value="C:extracellular region"/>
    <property type="evidence" value="ECO:0007669"/>
    <property type="project" value="UniProtKB-SubCell"/>
</dbReference>
<dbReference type="FunFam" id="3.20.20.300:FF:000013">
    <property type="entry name" value="Probable exo-1,4-beta-xylosidase xlnD"/>
    <property type="match status" value="1"/>
</dbReference>
<dbReference type="SUPFAM" id="SSF51445">
    <property type="entry name" value="(Trans)glycosidases"/>
    <property type="match status" value="1"/>
</dbReference>
<keyword evidence="8" id="KW-0325">Glycoprotein</keyword>
<evidence type="ECO:0000313" key="16">
    <source>
        <dbReference type="EMBL" id="OJJ54774.1"/>
    </source>
</evidence>
<keyword evidence="7" id="KW-0378">Hydrolase</keyword>
<dbReference type="Pfam" id="PF00933">
    <property type="entry name" value="Glyco_hydro_3"/>
    <property type="match status" value="1"/>
</dbReference>
<evidence type="ECO:0000256" key="1">
    <source>
        <dbReference type="ARBA" id="ARBA00004613"/>
    </source>
</evidence>
<dbReference type="InterPro" id="IPR001764">
    <property type="entry name" value="Glyco_hydro_3_N"/>
</dbReference>
<keyword evidence="10" id="KW-0326">Glycosidase</keyword>
<keyword evidence="5" id="KW-0858">Xylan degradation</keyword>
<dbReference type="GO" id="GO:0046556">
    <property type="term" value="F:alpha-L-arabinofuranosidase activity"/>
    <property type="evidence" value="ECO:0007669"/>
    <property type="project" value="TreeGrafter"/>
</dbReference>
<evidence type="ECO:0000256" key="7">
    <source>
        <dbReference type="ARBA" id="ARBA00022801"/>
    </source>
</evidence>
<dbReference type="FunFam" id="3.40.50.1700:FF:000007">
    <property type="entry name" value="Exo-1,4-beta-xylosidase xlnD"/>
    <property type="match status" value="1"/>
</dbReference>
<protein>
    <recommendedName>
        <fullName evidence="13">xylan 1,4-beta-xylosidase</fullName>
        <ecNumber evidence="13">3.2.1.37</ecNumber>
    </recommendedName>
</protein>
<feature type="chain" id="PRO_5012205703" description="xylan 1,4-beta-xylosidase" evidence="14">
    <location>
        <begin position="27"/>
        <end position="773"/>
    </location>
</feature>